<dbReference type="SFLD" id="SFLDF00027">
    <property type="entry name" value="p-type_atpase"/>
    <property type="match status" value="1"/>
</dbReference>
<dbReference type="SUPFAM" id="SSF81665">
    <property type="entry name" value="Calcium ATPase, transmembrane domain M"/>
    <property type="match status" value="1"/>
</dbReference>
<dbReference type="SUPFAM" id="SSF81660">
    <property type="entry name" value="Metal cation-transporting ATPase, ATP-binding domain N"/>
    <property type="match status" value="1"/>
</dbReference>
<dbReference type="RefSeq" id="WP_232890768.1">
    <property type="nucleotide sequence ID" value="NZ_JAJSPM010000005.1"/>
</dbReference>
<dbReference type="InterPro" id="IPR001757">
    <property type="entry name" value="P_typ_ATPase"/>
</dbReference>
<feature type="domain" description="Cation-transporting P-type ATPase N-terminal" evidence="11">
    <location>
        <begin position="3"/>
        <end position="63"/>
    </location>
</feature>
<evidence type="ECO:0000256" key="2">
    <source>
        <dbReference type="ARBA" id="ARBA00005675"/>
    </source>
</evidence>
<gene>
    <name evidence="12" type="ORF">LXO92_08340</name>
</gene>
<dbReference type="Gene3D" id="1.20.1110.10">
    <property type="entry name" value="Calcium-transporting ATPase, transmembrane domain"/>
    <property type="match status" value="1"/>
</dbReference>
<dbReference type="PANTHER" id="PTHR43294">
    <property type="entry name" value="SODIUM/POTASSIUM-TRANSPORTING ATPASE SUBUNIT ALPHA"/>
    <property type="match status" value="1"/>
</dbReference>
<dbReference type="PANTHER" id="PTHR43294:SF21">
    <property type="entry name" value="CATION TRANSPORTING ATPASE"/>
    <property type="match status" value="1"/>
</dbReference>
<comment type="caution">
    <text evidence="12">The sequence shown here is derived from an EMBL/GenBank/DDBJ whole genome shotgun (WGS) entry which is preliminary data.</text>
</comment>
<evidence type="ECO:0000313" key="13">
    <source>
        <dbReference type="Proteomes" id="UP001320170"/>
    </source>
</evidence>
<protein>
    <submittedName>
        <fullName evidence="12">HAD-IC family P-type ATPase</fullName>
    </submittedName>
</protein>
<dbReference type="Pfam" id="PF00690">
    <property type="entry name" value="Cation_ATPase_N"/>
    <property type="match status" value="1"/>
</dbReference>
<dbReference type="PRINTS" id="PR00119">
    <property type="entry name" value="CATATPASE"/>
</dbReference>
<feature type="transmembrane region" description="Helical" evidence="10">
    <location>
        <begin position="43"/>
        <end position="61"/>
    </location>
</feature>
<keyword evidence="3" id="KW-1003">Cell membrane</keyword>
<dbReference type="SFLD" id="SFLDG00002">
    <property type="entry name" value="C1.7:_P-type_atpase_like"/>
    <property type="match status" value="1"/>
</dbReference>
<feature type="transmembrane region" description="Helical" evidence="10">
    <location>
        <begin position="704"/>
        <end position="723"/>
    </location>
</feature>
<evidence type="ECO:0000256" key="7">
    <source>
        <dbReference type="ARBA" id="ARBA00022967"/>
    </source>
</evidence>
<feature type="transmembrane region" description="Helical" evidence="10">
    <location>
        <begin position="67"/>
        <end position="86"/>
    </location>
</feature>
<dbReference type="Gene3D" id="3.40.1110.10">
    <property type="entry name" value="Calcium-transporting ATPase, cytoplasmic domain N"/>
    <property type="match status" value="1"/>
</dbReference>
<dbReference type="InterPro" id="IPR004014">
    <property type="entry name" value="ATPase_P-typ_cation-transptr_N"/>
</dbReference>
<dbReference type="Pfam" id="PF13246">
    <property type="entry name" value="Cation_ATPase"/>
    <property type="match status" value="1"/>
</dbReference>
<dbReference type="InterPro" id="IPR023299">
    <property type="entry name" value="ATPase_P-typ_cyto_dom_N"/>
</dbReference>
<dbReference type="InterPro" id="IPR008250">
    <property type="entry name" value="ATPase_P-typ_transduc_dom_A_sf"/>
</dbReference>
<sequence length="873" mass="96451">MKQWHALTIEETEKLLAKETHYGINELKDIESVYWYHILVRQFTNILILVLLLATILSFILGDMIDAIAILVIIIFNGLLGFIQEWKAHTAIQKLKKMLSPKCRIIRDGKEEIIHANKLIPGDRVLLDAGNIVPADIRLIRAVNLMVNEAALTGESAPIAKITKPLPKETILLERKNMAYMGTHVVNGHGQGLVVAIGMNTEFGRIAKMTGTIIEEKTTLQKQLSNLGRQFGFLALFISATVILIGMLFGHDIINLLLTGVSLAVATIPEGLPAVVTIALAVGARAMSHKKALLRQLQAAETLGAVSVICTDKTGTLTKNEMKVQKIWLQGEFIDITGTSYEPKGEFIAKGQSIDPKSIPGLIVLLDTGRKCNHARIHQEETSWKAIGSPDEAALIVAALKSGLSQEYQSHFINEFTFDSTRKRMSIIEETEECQIVHVKGAPEVILPLCTHYLTRDNEIKLMSQYQLIIEKAYNNFAEEGLRTLALARKVIPKQAELTVDEAESNLTFLGIVGLIDPPRKEVPDALETAKKAGIKVIMITGDSPVTAHAIAKQIGLNIQKIVTSSELEKINDNNLNLLLKEDILFARTIPKDKLRIVSLLQKQGQLVAMTGDGVNDAPALKQADIGIAMGIRGTDVARSVADIVLLDDNFASIIAAVKEGRRQYTNIRKFVLFLASSNIGEALAVLINIMLSGRLIMVPIQILWINLITDSATALSLSVEEAEKDIMSTHPRQANQSILDRTSFFLLGLFGSYIGIVTFLIYKFYSSQSYALANTIAFTTLAVMSNIHALNFRNLYKPIKEIGWFSNKWILIAISSMLGLQIAAIYTPGLQRILHTVPISIMNWSVIIICSLPLFLLPELYKYLKNLKDNSK</sequence>
<feature type="transmembrane region" description="Helical" evidence="10">
    <location>
        <begin position="671"/>
        <end position="692"/>
    </location>
</feature>
<dbReference type="InterPro" id="IPR018303">
    <property type="entry name" value="ATPase_P-typ_P_site"/>
</dbReference>
<keyword evidence="5" id="KW-0547">Nucleotide-binding</keyword>
<feature type="transmembrane region" description="Helical" evidence="10">
    <location>
        <begin position="256"/>
        <end position="282"/>
    </location>
</feature>
<dbReference type="NCBIfam" id="TIGR01494">
    <property type="entry name" value="ATPase_P-type"/>
    <property type="match status" value="3"/>
</dbReference>
<reference evidence="12 13" key="1">
    <citation type="journal article" date="2024" name="Pathogens">
        <title>Characterization of a Novel Species of Legionella Isolated from a Healthcare Facility: Legionella resiliens sp. nov.</title>
        <authorList>
            <person name="Cristino S."/>
            <person name="Pascale M.R."/>
            <person name="Marino F."/>
            <person name="Derelitto C."/>
            <person name="Salaris S."/>
            <person name="Orsini M."/>
            <person name="Squarzoni S."/>
            <person name="Grottola A."/>
            <person name="Girolamini L."/>
        </authorList>
    </citation>
    <scope>NUCLEOTIDE SEQUENCE [LARGE SCALE GENOMIC DNA]</scope>
    <source>
        <strain evidence="12 13">8cVS16</strain>
    </source>
</reference>
<feature type="transmembrane region" description="Helical" evidence="10">
    <location>
        <begin position="810"/>
        <end position="828"/>
    </location>
</feature>
<dbReference type="EMBL" id="JAJTND010000004">
    <property type="protein sequence ID" value="MCE3532382.1"/>
    <property type="molecule type" value="Genomic_DNA"/>
</dbReference>
<dbReference type="Proteomes" id="UP001320170">
    <property type="component" value="Unassembled WGS sequence"/>
</dbReference>
<keyword evidence="6" id="KW-0067">ATP-binding</keyword>
<evidence type="ECO:0000259" key="11">
    <source>
        <dbReference type="SMART" id="SM00831"/>
    </source>
</evidence>
<keyword evidence="13" id="KW-1185">Reference proteome</keyword>
<feature type="transmembrane region" description="Helical" evidence="10">
    <location>
        <begin position="772"/>
        <end position="790"/>
    </location>
</feature>
<evidence type="ECO:0000256" key="1">
    <source>
        <dbReference type="ARBA" id="ARBA00004651"/>
    </source>
</evidence>
<dbReference type="InterPro" id="IPR044492">
    <property type="entry name" value="P_typ_ATPase_HD_dom"/>
</dbReference>
<keyword evidence="8 10" id="KW-1133">Transmembrane helix</keyword>
<dbReference type="SFLD" id="SFLDS00003">
    <property type="entry name" value="Haloacid_Dehalogenase"/>
    <property type="match status" value="1"/>
</dbReference>
<evidence type="ECO:0000256" key="10">
    <source>
        <dbReference type="SAM" id="Phobius"/>
    </source>
</evidence>
<dbReference type="InterPro" id="IPR023298">
    <property type="entry name" value="ATPase_P-typ_TM_dom_sf"/>
</dbReference>
<evidence type="ECO:0000256" key="9">
    <source>
        <dbReference type="ARBA" id="ARBA00023136"/>
    </source>
</evidence>
<dbReference type="InterPro" id="IPR050510">
    <property type="entry name" value="Cation_transp_ATPase_P-type"/>
</dbReference>
<dbReference type="PROSITE" id="PS00154">
    <property type="entry name" value="ATPASE_E1_E2"/>
    <property type="match status" value="1"/>
</dbReference>
<comment type="similarity">
    <text evidence="2">Belongs to the cation transport ATPase (P-type) (TC 3.A.3) family. Type IIA subfamily.</text>
</comment>
<name>A0ABS8X474_9GAMM</name>
<dbReference type="Pfam" id="PF00689">
    <property type="entry name" value="Cation_ATPase_C"/>
    <property type="match status" value="1"/>
</dbReference>
<dbReference type="InterPro" id="IPR006068">
    <property type="entry name" value="ATPase_P-typ_cation-transptr_C"/>
</dbReference>
<evidence type="ECO:0000256" key="4">
    <source>
        <dbReference type="ARBA" id="ARBA00022692"/>
    </source>
</evidence>
<evidence type="ECO:0000256" key="5">
    <source>
        <dbReference type="ARBA" id="ARBA00022741"/>
    </source>
</evidence>
<dbReference type="SUPFAM" id="SSF81653">
    <property type="entry name" value="Calcium ATPase, transduction domain A"/>
    <property type="match status" value="1"/>
</dbReference>
<organism evidence="12 13">
    <name type="scientific">Legionella resiliens</name>
    <dbReference type="NCBI Taxonomy" id="2905958"/>
    <lineage>
        <taxon>Bacteria</taxon>
        <taxon>Pseudomonadati</taxon>
        <taxon>Pseudomonadota</taxon>
        <taxon>Gammaproteobacteria</taxon>
        <taxon>Legionellales</taxon>
        <taxon>Legionellaceae</taxon>
        <taxon>Legionella</taxon>
    </lineage>
</organism>
<feature type="transmembrane region" description="Helical" evidence="10">
    <location>
        <begin position="744"/>
        <end position="766"/>
    </location>
</feature>
<evidence type="ECO:0000256" key="6">
    <source>
        <dbReference type="ARBA" id="ARBA00022840"/>
    </source>
</evidence>
<comment type="subcellular location">
    <subcellularLocation>
        <location evidence="1">Cell membrane</location>
        <topology evidence="1">Multi-pass membrane protein</topology>
    </subcellularLocation>
</comment>
<dbReference type="SMART" id="SM00831">
    <property type="entry name" value="Cation_ATPase_N"/>
    <property type="match status" value="1"/>
</dbReference>
<evidence type="ECO:0000313" key="12">
    <source>
        <dbReference type="EMBL" id="MCE3532382.1"/>
    </source>
</evidence>
<dbReference type="InterPro" id="IPR036412">
    <property type="entry name" value="HAD-like_sf"/>
</dbReference>
<feature type="transmembrane region" description="Helical" evidence="10">
    <location>
        <begin position="231"/>
        <end position="250"/>
    </location>
</feature>
<dbReference type="PRINTS" id="PR00120">
    <property type="entry name" value="HATPASE"/>
</dbReference>
<accession>A0ABS8X474</accession>
<dbReference type="Pfam" id="PF00122">
    <property type="entry name" value="E1-E2_ATPase"/>
    <property type="match status" value="1"/>
</dbReference>
<keyword evidence="9 10" id="KW-0472">Membrane</keyword>
<dbReference type="Gene3D" id="2.70.150.10">
    <property type="entry name" value="Calcium-transporting ATPase, cytoplasmic transduction domain A"/>
    <property type="match status" value="1"/>
</dbReference>
<keyword evidence="7" id="KW-1278">Translocase</keyword>
<dbReference type="SUPFAM" id="SSF56784">
    <property type="entry name" value="HAD-like"/>
    <property type="match status" value="1"/>
</dbReference>
<feature type="transmembrane region" description="Helical" evidence="10">
    <location>
        <begin position="834"/>
        <end position="858"/>
    </location>
</feature>
<keyword evidence="4 10" id="KW-0812">Transmembrane</keyword>
<dbReference type="InterPro" id="IPR059000">
    <property type="entry name" value="ATPase_P-type_domA"/>
</dbReference>
<dbReference type="InterPro" id="IPR023214">
    <property type="entry name" value="HAD_sf"/>
</dbReference>
<evidence type="ECO:0000256" key="8">
    <source>
        <dbReference type="ARBA" id="ARBA00022989"/>
    </source>
</evidence>
<dbReference type="Gene3D" id="3.40.50.1000">
    <property type="entry name" value="HAD superfamily/HAD-like"/>
    <property type="match status" value="1"/>
</dbReference>
<proteinExistence type="inferred from homology"/>
<evidence type="ECO:0000256" key="3">
    <source>
        <dbReference type="ARBA" id="ARBA00022475"/>
    </source>
</evidence>